<dbReference type="Pfam" id="PF00294">
    <property type="entry name" value="PfkB"/>
    <property type="match status" value="1"/>
</dbReference>
<reference evidence="5" key="1">
    <citation type="submission" date="2020-10" db="EMBL/GenBank/DDBJ databases">
        <authorList>
            <person name="Gilroy R."/>
        </authorList>
    </citation>
    <scope>NUCLEOTIDE SEQUENCE</scope>
    <source>
        <strain evidence="5">ChiW3-316</strain>
    </source>
</reference>
<evidence type="ECO:0000256" key="1">
    <source>
        <dbReference type="ARBA" id="ARBA00010688"/>
    </source>
</evidence>
<comment type="similarity">
    <text evidence="1">Belongs to the carbohydrate kinase PfkB family.</text>
</comment>
<keyword evidence="3 5" id="KW-0418">Kinase</keyword>
<comment type="caution">
    <text evidence="5">The sequence shown here is derived from an EMBL/GenBank/DDBJ whole genome shotgun (WGS) entry which is preliminary data.</text>
</comment>
<dbReference type="PANTHER" id="PTHR43320:SF3">
    <property type="entry name" value="CARBOHYDRATE KINASE PFKB DOMAIN-CONTAINING PROTEIN"/>
    <property type="match status" value="1"/>
</dbReference>
<dbReference type="CDD" id="cd01168">
    <property type="entry name" value="adenosine_kinase"/>
    <property type="match status" value="1"/>
</dbReference>
<feature type="domain" description="Carbohydrate kinase PfkB" evidence="4">
    <location>
        <begin position="49"/>
        <end position="298"/>
    </location>
</feature>
<evidence type="ECO:0000313" key="6">
    <source>
        <dbReference type="Proteomes" id="UP000824107"/>
    </source>
</evidence>
<evidence type="ECO:0000256" key="3">
    <source>
        <dbReference type="ARBA" id="ARBA00022777"/>
    </source>
</evidence>
<dbReference type="PROSITE" id="PS00584">
    <property type="entry name" value="PFKB_KINASES_2"/>
    <property type="match status" value="1"/>
</dbReference>
<evidence type="ECO:0000256" key="2">
    <source>
        <dbReference type="ARBA" id="ARBA00022679"/>
    </source>
</evidence>
<reference evidence="5" key="2">
    <citation type="journal article" date="2021" name="PeerJ">
        <title>Extensive microbial diversity within the chicken gut microbiome revealed by metagenomics and culture.</title>
        <authorList>
            <person name="Gilroy R."/>
            <person name="Ravi A."/>
            <person name="Getino M."/>
            <person name="Pursley I."/>
            <person name="Horton D.L."/>
            <person name="Alikhan N.F."/>
            <person name="Baker D."/>
            <person name="Gharbi K."/>
            <person name="Hall N."/>
            <person name="Watson M."/>
            <person name="Adriaenssens E.M."/>
            <person name="Foster-Nyarko E."/>
            <person name="Jarju S."/>
            <person name="Secka A."/>
            <person name="Antonio M."/>
            <person name="Oren A."/>
            <person name="Chaudhuri R.R."/>
            <person name="La Ragione R."/>
            <person name="Hildebrand F."/>
            <person name="Pallen M.J."/>
        </authorList>
    </citation>
    <scope>NUCLEOTIDE SEQUENCE</scope>
    <source>
        <strain evidence="5">ChiW3-316</strain>
    </source>
</reference>
<dbReference type="InterPro" id="IPR011611">
    <property type="entry name" value="PfkB_dom"/>
</dbReference>
<organism evidence="5 6">
    <name type="scientific">Candidatus Scatocola faecipullorum</name>
    <dbReference type="NCBI Taxonomy" id="2840917"/>
    <lineage>
        <taxon>Bacteria</taxon>
        <taxon>Pseudomonadati</taxon>
        <taxon>Pseudomonadota</taxon>
        <taxon>Alphaproteobacteria</taxon>
        <taxon>Rhodospirillales</taxon>
        <taxon>Rhodospirillaceae</taxon>
        <taxon>Rhodospirillaceae incertae sedis</taxon>
        <taxon>Candidatus Scatocola</taxon>
    </lineage>
</organism>
<dbReference type="InterPro" id="IPR052700">
    <property type="entry name" value="Carb_kinase_PfkB-like"/>
</dbReference>
<evidence type="ECO:0000259" key="4">
    <source>
        <dbReference type="Pfam" id="PF00294"/>
    </source>
</evidence>
<evidence type="ECO:0000313" key="5">
    <source>
        <dbReference type="EMBL" id="HIU52763.1"/>
    </source>
</evidence>
<dbReference type="InterPro" id="IPR002173">
    <property type="entry name" value="Carboh/pur_kinase_PfkB_CS"/>
</dbReference>
<name>A0A9D1SAT2_9PROT</name>
<dbReference type="SUPFAM" id="SSF53613">
    <property type="entry name" value="Ribokinase-like"/>
    <property type="match status" value="1"/>
</dbReference>
<proteinExistence type="inferred from homology"/>
<dbReference type="GO" id="GO:0016301">
    <property type="term" value="F:kinase activity"/>
    <property type="evidence" value="ECO:0007669"/>
    <property type="project" value="UniProtKB-KW"/>
</dbReference>
<dbReference type="AlphaFoldDB" id="A0A9D1SAT2"/>
<keyword evidence="2" id="KW-0808">Transferase</keyword>
<accession>A0A9D1SAT2</accession>
<dbReference type="InterPro" id="IPR029056">
    <property type="entry name" value="Ribokinase-like"/>
</dbReference>
<dbReference type="Gene3D" id="3.40.1190.20">
    <property type="match status" value="1"/>
</dbReference>
<sequence>MFDIVGMGNAIVDLTTLAAENQAFANMHISDRGGFFRTRIDEFEEILHFSKNNQVSAGGSVANSMKAFAALGGKACFIGKIGMDKYGTFFTESLKNYNIYPGLFIDKENATGCSVVLVHKDGEKSICAKLRASKIIPFNSVNMELVAESRMLFMEGYWLDNNLLTVKKIINAARKNLIRIAFTLSDPQIVVQQFDFFAKYMKHIDILLGNEKEFEALGESVLPPVAVKTLGANGVDVRSQGKWQHFQPLKVENVVNTTGAGDAFAGGFLYAVSRGMPIEKAVEAGQLCAVDVLTQAGSHVRPDLNERLR</sequence>
<dbReference type="EMBL" id="DVNC01000015">
    <property type="protein sequence ID" value="HIU52763.1"/>
    <property type="molecule type" value="Genomic_DNA"/>
</dbReference>
<protein>
    <submittedName>
        <fullName evidence="5">Adenosine kinase</fullName>
    </submittedName>
</protein>
<gene>
    <name evidence="5" type="ORF">IAD20_01630</name>
</gene>
<dbReference type="PANTHER" id="PTHR43320">
    <property type="entry name" value="SUGAR KINASE"/>
    <property type="match status" value="1"/>
</dbReference>
<dbReference type="Proteomes" id="UP000824107">
    <property type="component" value="Unassembled WGS sequence"/>
</dbReference>